<accession>A0ABU3SK07</accession>
<keyword evidence="1" id="KW-1133">Transmembrane helix</keyword>
<feature type="transmembrane region" description="Helical" evidence="1">
    <location>
        <begin position="149"/>
        <end position="171"/>
    </location>
</feature>
<protein>
    <submittedName>
        <fullName evidence="2">Uncharacterized protein</fullName>
    </submittedName>
</protein>
<gene>
    <name evidence="2" type="ORF">RWH44_05420</name>
</gene>
<feature type="transmembrane region" description="Helical" evidence="1">
    <location>
        <begin position="177"/>
        <end position="203"/>
    </location>
</feature>
<organism evidence="2 3">
    <name type="scientific">Microbacterium phycohabitans</name>
    <dbReference type="NCBI Taxonomy" id="3075993"/>
    <lineage>
        <taxon>Bacteria</taxon>
        <taxon>Bacillati</taxon>
        <taxon>Actinomycetota</taxon>
        <taxon>Actinomycetes</taxon>
        <taxon>Micrococcales</taxon>
        <taxon>Microbacteriaceae</taxon>
        <taxon>Microbacterium</taxon>
    </lineage>
</organism>
<proteinExistence type="predicted"/>
<feature type="transmembrane region" description="Helical" evidence="1">
    <location>
        <begin position="118"/>
        <end position="137"/>
    </location>
</feature>
<dbReference type="EMBL" id="JAWDIT010000002">
    <property type="protein sequence ID" value="MDU0345137.1"/>
    <property type="molecule type" value="Genomic_DNA"/>
</dbReference>
<feature type="transmembrane region" description="Helical" evidence="1">
    <location>
        <begin position="62"/>
        <end position="83"/>
    </location>
</feature>
<keyword evidence="1" id="KW-0812">Transmembrane</keyword>
<sequence>MELALGLVAVSAAVAAVVLFVAMPRIGTPGRTTLFLRFAAVAGICAVGSSAMYFIYTAGGGILSLVLGDVAMVLAPSLLLVAVSVLDGRSARRTSVAIVALILVVAIVTATIPLPGSLVVKALALALACGACAAAALRADIDPVSPVRLIALTNAVFAVYCVVRVVVGVVAGWDSALYLVGFSYAPATVLGAVAVLLCGVAVIRLRFGRHARVDEAACPNGAVVVVGDWELAVAAYGADRVHELVAQLRQAARDLDPRAVEVPRGSELSIPDPLLAVEECLRSDYGWAAEDVILLVDGASTAAIRTQTGPVRPRRWWDLRRS</sequence>
<dbReference type="RefSeq" id="WP_316003778.1">
    <property type="nucleotide sequence ID" value="NZ_JAWDIT010000002.1"/>
</dbReference>
<feature type="transmembrane region" description="Helical" evidence="1">
    <location>
        <begin position="35"/>
        <end position="56"/>
    </location>
</feature>
<dbReference type="Proteomes" id="UP001261125">
    <property type="component" value="Unassembled WGS sequence"/>
</dbReference>
<name>A0ABU3SK07_9MICO</name>
<reference evidence="2 3" key="1">
    <citation type="submission" date="2023-09" db="EMBL/GenBank/DDBJ databases">
        <title>Microbacterium fusihabitans sp. nov., Microbacterium phycihabitans sp. nov., and Microbacterium cervinum sp. nov., isolated from dried seaweeds of beach.</title>
        <authorList>
            <person name="Lee S.D."/>
        </authorList>
    </citation>
    <scope>NUCLEOTIDE SEQUENCE [LARGE SCALE GENOMIC DNA]</scope>
    <source>
        <strain evidence="2 3">KSW2-29</strain>
    </source>
</reference>
<comment type="caution">
    <text evidence="2">The sequence shown here is derived from an EMBL/GenBank/DDBJ whole genome shotgun (WGS) entry which is preliminary data.</text>
</comment>
<feature type="transmembrane region" description="Helical" evidence="1">
    <location>
        <begin position="6"/>
        <end position="23"/>
    </location>
</feature>
<evidence type="ECO:0000313" key="2">
    <source>
        <dbReference type="EMBL" id="MDU0345137.1"/>
    </source>
</evidence>
<feature type="transmembrane region" description="Helical" evidence="1">
    <location>
        <begin position="95"/>
        <end position="112"/>
    </location>
</feature>
<evidence type="ECO:0000313" key="3">
    <source>
        <dbReference type="Proteomes" id="UP001261125"/>
    </source>
</evidence>
<keyword evidence="3" id="KW-1185">Reference proteome</keyword>
<evidence type="ECO:0000256" key="1">
    <source>
        <dbReference type="SAM" id="Phobius"/>
    </source>
</evidence>
<keyword evidence="1" id="KW-0472">Membrane</keyword>